<reference evidence="1" key="1">
    <citation type="submission" date="2022-04" db="EMBL/GenBank/DDBJ databases">
        <title>Genome of the entomopathogenic fungus Entomophthora muscae.</title>
        <authorList>
            <person name="Elya C."/>
            <person name="Lovett B.R."/>
            <person name="Lee E."/>
            <person name="Macias A.M."/>
            <person name="Hajek A.E."/>
            <person name="De Bivort B.L."/>
            <person name="Kasson M.T."/>
            <person name="De Fine Licht H.H."/>
            <person name="Stajich J.E."/>
        </authorList>
    </citation>
    <scope>NUCLEOTIDE SEQUENCE</scope>
    <source>
        <strain evidence="1">Berkeley</strain>
    </source>
</reference>
<proteinExistence type="predicted"/>
<accession>A0ACC2UJD6</accession>
<name>A0ACC2UJD6_9FUNG</name>
<evidence type="ECO:0000313" key="1">
    <source>
        <dbReference type="EMBL" id="KAJ9086886.1"/>
    </source>
</evidence>
<evidence type="ECO:0000313" key="2">
    <source>
        <dbReference type="Proteomes" id="UP001165960"/>
    </source>
</evidence>
<organism evidence="1 2">
    <name type="scientific">Entomophthora muscae</name>
    <dbReference type="NCBI Taxonomy" id="34485"/>
    <lineage>
        <taxon>Eukaryota</taxon>
        <taxon>Fungi</taxon>
        <taxon>Fungi incertae sedis</taxon>
        <taxon>Zoopagomycota</taxon>
        <taxon>Entomophthoromycotina</taxon>
        <taxon>Entomophthoromycetes</taxon>
        <taxon>Entomophthorales</taxon>
        <taxon>Entomophthoraceae</taxon>
        <taxon>Entomophthora</taxon>
    </lineage>
</organism>
<dbReference type="EMBL" id="QTSX02000557">
    <property type="protein sequence ID" value="KAJ9086886.1"/>
    <property type="molecule type" value="Genomic_DNA"/>
</dbReference>
<sequence>MKVQCFLFTVVACSWSIEKFEKTVNKIALRELVVPKPRVVPCNQIHKHLGQGNCYVFRTNETESYISPLRALYLLEPHFQKAKEKLADGFDKTQVVMKKDPKCRVVVNKPESLGGPQMDGFITISEESAKQTDKGLNTMASVSYSTPGSFIAGVTVTLSAEYHKSIATSTSSSVGQRLMITNGTVCTPTLAYYSILCDPVSKIFFLTNSNTSLTISQNKGDEGVFLPLSSHAPKFFSAAVGCVSTRRKKQSQPISPSSTNIYAL</sequence>
<dbReference type="Proteomes" id="UP001165960">
    <property type="component" value="Unassembled WGS sequence"/>
</dbReference>
<gene>
    <name evidence="1" type="ORF">DSO57_1038952</name>
</gene>
<comment type="caution">
    <text evidence="1">The sequence shown here is derived from an EMBL/GenBank/DDBJ whole genome shotgun (WGS) entry which is preliminary data.</text>
</comment>
<protein>
    <submittedName>
        <fullName evidence="1">Uncharacterized protein</fullName>
    </submittedName>
</protein>
<keyword evidence="2" id="KW-1185">Reference proteome</keyword>